<organism evidence="5 6">
    <name type="scientific">Prymnesium parvum</name>
    <name type="common">Toxic golden alga</name>
    <dbReference type="NCBI Taxonomy" id="97485"/>
    <lineage>
        <taxon>Eukaryota</taxon>
        <taxon>Haptista</taxon>
        <taxon>Haptophyta</taxon>
        <taxon>Prymnesiophyceae</taxon>
        <taxon>Prymnesiales</taxon>
        <taxon>Prymnesiaceae</taxon>
        <taxon>Prymnesium</taxon>
    </lineage>
</organism>
<feature type="repeat" description="ANK" evidence="3">
    <location>
        <begin position="62"/>
        <end position="94"/>
    </location>
</feature>
<name>A0AB34ITK5_PRYPA</name>
<feature type="signal peptide" evidence="4">
    <location>
        <begin position="1"/>
        <end position="26"/>
    </location>
</feature>
<dbReference type="SMART" id="SM00248">
    <property type="entry name" value="ANK"/>
    <property type="match status" value="4"/>
</dbReference>
<protein>
    <recommendedName>
        <fullName evidence="7">Ankyrin repeat domain-containing protein</fullName>
    </recommendedName>
</protein>
<keyword evidence="2 3" id="KW-0040">ANK repeat</keyword>
<evidence type="ECO:0008006" key="7">
    <source>
        <dbReference type="Google" id="ProtNLM"/>
    </source>
</evidence>
<proteinExistence type="predicted"/>
<dbReference type="Pfam" id="PF12796">
    <property type="entry name" value="Ank_2"/>
    <property type="match status" value="2"/>
</dbReference>
<keyword evidence="6" id="KW-1185">Reference proteome</keyword>
<dbReference type="Gene3D" id="1.25.40.20">
    <property type="entry name" value="Ankyrin repeat-containing domain"/>
    <property type="match status" value="1"/>
</dbReference>
<dbReference type="PANTHER" id="PTHR24171:SF8">
    <property type="entry name" value="BRCA1-ASSOCIATED RING DOMAIN PROTEIN 1"/>
    <property type="match status" value="1"/>
</dbReference>
<evidence type="ECO:0000313" key="6">
    <source>
        <dbReference type="Proteomes" id="UP001515480"/>
    </source>
</evidence>
<evidence type="ECO:0000256" key="3">
    <source>
        <dbReference type="PROSITE-ProRule" id="PRU00023"/>
    </source>
</evidence>
<dbReference type="SUPFAM" id="SSF48403">
    <property type="entry name" value="Ankyrin repeat"/>
    <property type="match status" value="1"/>
</dbReference>
<evidence type="ECO:0000256" key="1">
    <source>
        <dbReference type="ARBA" id="ARBA00022737"/>
    </source>
</evidence>
<comment type="caution">
    <text evidence="5">The sequence shown here is derived from an EMBL/GenBank/DDBJ whole genome shotgun (WGS) entry which is preliminary data.</text>
</comment>
<sequence>MKTQHALKNFLALMLLVSDFGSFAAAYTSEELGEAVTAGDADEVAALLEDGADPNSVLNSHSGETALMKACWYGQGSVVDVLLKFGANIDHQDMGGDYPTLFAAFHGHNDIVKALCKAGAKVDLQNQSGHTALMIAVCGASLSVRNNEGKNPVDIACAKKKNEEMCDYLTEYASGAKTQQLEHDEL</sequence>
<dbReference type="GO" id="GO:0004842">
    <property type="term" value="F:ubiquitin-protein transferase activity"/>
    <property type="evidence" value="ECO:0007669"/>
    <property type="project" value="TreeGrafter"/>
</dbReference>
<dbReference type="InterPro" id="IPR002110">
    <property type="entry name" value="Ankyrin_rpt"/>
</dbReference>
<keyword evidence="1" id="KW-0677">Repeat</keyword>
<dbReference type="GO" id="GO:0085020">
    <property type="term" value="P:protein K6-linked ubiquitination"/>
    <property type="evidence" value="ECO:0007669"/>
    <property type="project" value="TreeGrafter"/>
</dbReference>
<feature type="chain" id="PRO_5044261057" description="Ankyrin repeat domain-containing protein" evidence="4">
    <location>
        <begin position="27"/>
        <end position="186"/>
    </location>
</feature>
<dbReference type="PANTHER" id="PTHR24171">
    <property type="entry name" value="ANKYRIN REPEAT DOMAIN-CONTAINING PROTEIN 39-RELATED"/>
    <property type="match status" value="1"/>
</dbReference>
<gene>
    <name evidence="5" type="ORF">AB1Y20_008084</name>
</gene>
<accession>A0AB34ITK5</accession>
<reference evidence="5 6" key="1">
    <citation type="journal article" date="2024" name="Science">
        <title>Giant polyketide synthase enzymes in the biosynthesis of giant marine polyether toxins.</title>
        <authorList>
            <person name="Fallon T.R."/>
            <person name="Shende V.V."/>
            <person name="Wierzbicki I.H."/>
            <person name="Pendleton A.L."/>
            <person name="Watervoot N.F."/>
            <person name="Auber R.P."/>
            <person name="Gonzalez D.J."/>
            <person name="Wisecaver J.H."/>
            <person name="Moore B.S."/>
        </authorList>
    </citation>
    <scope>NUCLEOTIDE SEQUENCE [LARGE SCALE GENOMIC DNA]</scope>
    <source>
        <strain evidence="5 6">12B1</strain>
    </source>
</reference>
<evidence type="ECO:0000256" key="4">
    <source>
        <dbReference type="SAM" id="SignalP"/>
    </source>
</evidence>
<dbReference type="Proteomes" id="UP001515480">
    <property type="component" value="Unassembled WGS sequence"/>
</dbReference>
<dbReference type="PROSITE" id="PS50297">
    <property type="entry name" value="ANK_REP_REGION"/>
    <property type="match status" value="1"/>
</dbReference>
<evidence type="ECO:0000313" key="5">
    <source>
        <dbReference type="EMBL" id="KAL1507235.1"/>
    </source>
</evidence>
<keyword evidence="4" id="KW-0732">Signal</keyword>
<evidence type="ECO:0000256" key="2">
    <source>
        <dbReference type="ARBA" id="ARBA00023043"/>
    </source>
</evidence>
<feature type="repeat" description="ANK" evidence="3">
    <location>
        <begin position="95"/>
        <end position="127"/>
    </location>
</feature>
<dbReference type="PROSITE" id="PS50088">
    <property type="entry name" value="ANK_REPEAT"/>
    <property type="match status" value="2"/>
</dbReference>
<dbReference type="AlphaFoldDB" id="A0AB34ITK5"/>
<dbReference type="EMBL" id="JBGBPQ010000018">
    <property type="protein sequence ID" value="KAL1507235.1"/>
    <property type="molecule type" value="Genomic_DNA"/>
</dbReference>
<dbReference type="InterPro" id="IPR036770">
    <property type="entry name" value="Ankyrin_rpt-contain_sf"/>
</dbReference>